<accession>A0A2G5D9Q3</accession>
<dbReference type="EMBL" id="KZ305042">
    <property type="protein sequence ID" value="PIA40255.1"/>
    <property type="molecule type" value="Genomic_DNA"/>
</dbReference>
<keyword evidence="1" id="KW-0812">Transmembrane</keyword>
<keyword evidence="3" id="KW-1185">Reference proteome</keyword>
<protein>
    <submittedName>
        <fullName evidence="2">Uncharacterized protein</fullName>
    </submittedName>
</protein>
<keyword evidence="1" id="KW-1133">Transmembrane helix</keyword>
<keyword evidence="1" id="KW-0472">Membrane</keyword>
<evidence type="ECO:0000313" key="3">
    <source>
        <dbReference type="Proteomes" id="UP000230069"/>
    </source>
</evidence>
<sequence length="68" mass="7420">MVPVPPLGLLTPTLRSSSSVAIPSSGLFHHAPLLGVIVKMGVCVFLFFFSHWNVLCYLALKCLFFSIV</sequence>
<feature type="transmembrane region" description="Helical" evidence="1">
    <location>
        <begin position="37"/>
        <end position="60"/>
    </location>
</feature>
<reference evidence="2 3" key="1">
    <citation type="submission" date="2017-09" db="EMBL/GenBank/DDBJ databases">
        <title>WGS assembly of Aquilegia coerulea Goldsmith.</title>
        <authorList>
            <person name="Hodges S."/>
            <person name="Kramer E."/>
            <person name="Nordborg M."/>
            <person name="Tomkins J."/>
            <person name="Borevitz J."/>
            <person name="Derieg N."/>
            <person name="Yan J."/>
            <person name="Mihaltcheva S."/>
            <person name="Hayes R.D."/>
            <person name="Rokhsar D."/>
        </authorList>
    </citation>
    <scope>NUCLEOTIDE SEQUENCE [LARGE SCALE GENOMIC DNA]</scope>
    <source>
        <strain evidence="3">cv. Goldsmith</strain>
    </source>
</reference>
<organism evidence="2 3">
    <name type="scientific">Aquilegia coerulea</name>
    <name type="common">Rocky mountain columbine</name>
    <dbReference type="NCBI Taxonomy" id="218851"/>
    <lineage>
        <taxon>Eukaryota</taxon>
        <taxon>Viridiplantae</taxon>
        <taxon>Streptophyta</taxon>
        <taxon>Embryophyta</taxon>
        <taxon>Tracheophyta</taxon>
        <taxon>Spermatophyta</taxon>
        <taxon>Magnoliopsida</taxon>
        <taxon>Ranunculales</taxon>
        <taxon>Ranunculaceae</taxon>
        <taxon>Thalictroideae</taxon>
        <taxon>Aquilegia</taxon>
    </lineage>
</organism>
<evidence type="ECO:0000256" key="1">
    <source>
        <dbReference type="SAM" id="Phobius"/>
    </source>
</evidence>
<dbReference type="InParanoid" id="A0A2G5D9Q3"/>
<name>A0A2G5D9Q3_AQUCA</name>
<gene>
    <name evidence="2" type="ORF">AQUCO_02500154v1</name>
</gene>
<evidence type="ECO:0000313" key="2">
    <source>
        <dbReference type="EMBL" id="PIA40255.1"/>
    </source>
</evidence>
<proteinExistence type="predicted"/>
<dbReference type="AlphaFoldDB" id="A0A2G5D9Q3"/>
<dbReference type="Proteomes" id="UP000230069">
    <property type="component" value="Unassembled WGS sequence"/>
</dbReference>